<reference evidence="3" key="2">
    <citation type="submission" date="2022-10" db="EMBL/GenBank/DDBJ databases">
        <authorList>
            <consortium name="ENA_rothamsted_submissions"/>
            <consortium name="culmorum"/>
            <person name="King R."/>
        </authorList>
    </citation>
    <scope>NUCLEOTIDE SEQUENCE</scope>
</reference>
<dbReference type="OrthoDB" id="6372754at2759"/>
<dbReference type="EMBL" id="OU895879">
    <property type="protein sequence ID" value="CAG9809313.1"/>
    <property type="molecule type" value="Genomic_DNA"/>
</dbReference>
<feature type="region of interest" description="Disordered" evidence="1">
    <location>
        <begin position="425"/>
        <end position="463"/>
    </location>
</feature>
<protein>
    <submittedName>
        <fullName evidence="3">Uncharacterized protein</fullName>
    </submittedName>
</protein>
<evidence type="ECO:0000313" key="4">
    <source>
        <dbReference type="Proteomes" id="UP001153620"/>
    </source>
</evidence>
<feature type="signal peptide" evidence="2">
    <location>
        <begin position="1"/>
        <end position="20"/>
    </location>
</feature>
<dbReference type="Proteomes" id="UP001153620">
    <property type="component" value="Chromosome 3"/>
</dbReference>
<feature type="compositionally biased region" description="Pro residues" evidence="1">
    <location>
        <begin position="523"/>
        <end position="533"/>
    </location>
</feature>
<feature type="chain" id="PRO_5040321761" evidence="2">
    <location>
        <begin position="21"/>
        <end position="681"/>
    </location>
</feature>
<evidence type="ECO:0000256" key="1">
    <source>
        <dbReference type="SAM" id="MobiDB-lite"/>
    </source>
</evidence>
<accession>A0A9N9S3R4</accession>
<feature type="region of interest" description="Disordered" evidence="1">
    <location>
        <begin position="515"/>
        <end position="545"/>
    </location>
</feature>
<evidence type="ECO:0000256" key="2">
    <source>
        <dbReference type="SAM" id="SignalP"/>
    </source>
</evidence>
<evidence type="ECO:0000313" key="3">
    <source>
        <dbReference type="EMBL" id="CAG9809313.1"/>
    </source>
</evidence>
<dbReference type="AlphaFoldDB" id="A0A9N9S3R4"/>
<feature type="compositionally biased region" description="Polar residues" evidence="1">
    <location>
        <begin position="425"/>
        <end position="442"/>
    </location>
</feature>
<keyword evidence="2" id="KW-0732">Signal</keyword>
<feature type="compositionally biased region" description="Low complexity" evidence="1">
    <location>
        <begin position="534"/>
        <end position="544"/>
    </location>
</feature>
<keyword evidence="4" id="KW-1185">Reference proteome</keyword>
<gene>
    <name evidence="3" type="ORF">CHIRRI_LOCUS12140</name>
</gene>
<reference evidence="3" key="1">
    <citation type="submission" date="2022-01" db="EMBL/GenBank/DDBJ databases">
        <authorList>
            <person name="King R."/>
        </authorList>
    </citation>
    <scope>NUCLEOTIDE SEQUENCE</scope>
</reference>
<name>A0A9N9S3R4_9DIPT</name>
<proteinExistence type="predicted"/>
<feature type="compositionally biased region" description="Basic and acidic residues" evidence="1">
    <location>
        <begin position="453"/>
        <end position="463"/>
    </location>
</feature>
<organism evidence="3 4">
    <name type="scientific">Chironomus riparius</name>
    <dbReference type="NCBI Taxonomy" id="315576"/>
    <lineage>
        <taxon>Eukaryota</taxon>
        <taxon>Metazoa</taxon>
        <taxon>Ecdysozoa</taxon>
        <taxon>Arthropoda</taxon>
        <taxon>Hexapoda</taxon>
        <taxon>Insecta</taxon>
        <taxon>Pterygota</taxon>
        <taxon>Neoptera</taxon>
        <taxon>Endopterygota</taxon>
        <taxon>Diptera</taxon>
        <taxon>Nematocera</taxon>
        <taxon>Chironomoidea</taxon>
        <taxon>Chironomidae</taxon>
        <taxon>Chironominae</taxon>
        <taxon>Chironomus</taxon>
    </lineage>
</organism>
<sequence>MKAKLAFVVVYAILLTSVNCIKVVDNPDENNTTTVIPPSVVEIVNESNITESENLDKEVRTIEDNSNDDEVTTPSVVHKIPPTLQNVMKVEPLLKEKKAEKSLKDYSHPTPAQIVNQNSLRDEKLKQAIIHSKQQSFKHIIDKSVKLKDQIARPAEVQQDIAVQTPPRSSSKEFYPSQELSPLYTPENNIQSHFHPMNTYYRPPTKQDAHFPQDNSFNFPQQIEAKWLGGNRSPNDNLNPNDANSHFMQQHGQFRNTHVDFQHQHADRQAHFHNVHNPHDYHHQHHFHHQFNHFDHGSANTGERMVFPNEQNPFSNDEAIKSTPSIQAWPTKVPDFNKPELKPKGSWKWIPEDDGGDEVNTFPPDVKFNTFPPDTKFNTFLPDQKFNPFPPDTKFNTFHSPTHFYDSNNPQTVRDRPYSFESSEIFSHHTTPPTGPGSSSFGATAEALTSEDTTTKEQEGDDKEAKLDIKHLRHPSPWKRFLHIMTAAIPIGMIISALTPRIVYIHPNATAPTLAPPFAQQPFQPPPPIPPSSPQQQLNSPFQQGPNAPFPLRQRAVIENHFISNGVNDSLAEFVKFMESTYREKNGKIDGTCEDRLFCEMALIGADPDAELTHRTLYKVAIETPTAQAEKSGLKEIFTAIKRHNCGVFKCKRTLIIKKKCNKTWKNVISSSLYIVIQLSH</sequence>